<name>A0AAV5B1G3_9ACTN</name>
<organism evidence="2 3">
    <name type="scientific">Granulimonas faecalis</name>
    <dbReference type="NCBI Taxonomy" id="2894155"/>
    <lineage>
        <taxon>Bacteria</taxon>
        <taxon>Bacillati</taxon>
        <taxon>Actinomycetota</taxon>
        <taxon>Coriobacteriia</taxon>
        <taxon>Coriobacteriales</taxon>
        <taxon>Kribbibacteriaceae</taxon>
        <taxon>Granulimonas</taxon>
    </lineage>
</organism>
<dbReference type="AlphaFoldDB" id="A0AAV5B1G3"/>
<keyword evidence="3" id="KW-1185">Reference proteome</keyword>
<dbReference type="EMBL" id="BQKC01000001">
    <property type="protein sequence ID" value="GJM54977.1"/>
    <property type="molecule type" value="Genomic_DNA"/>
</dbReference>
<keyword evidence="1" id="KW-0812">Transmembrane</keyword>
<feature type="transmembrane region" description="Helical" evidence="1">
    <location>
        <begin position="45"/>
        <end position="63"/>
    </location>
</feature>
<keyword evidence="1" id="KW-0472">Membrane</keyword>
<keyword evidence="1" id="KW-1133">Transmembrane helix</keyword>
<sequence length="249" mass="26783">MRWAGNEGGGRAADGAGEPGYELFAAHSPGAFPRSCQTFLDTGRAVSLAALAGIVAGSVVAALELNPGYNYNTWLYMSFATGSLGVWAIVSVVLADRSVSPRQAALRTLSFMVAVVLTYFAVRYVNYLGGQERLLRSMSEVMDGRFTAMRHTPFWGPEKLVSLGLGLALAGSAALVAWGIRRFASSPLYWVFAWVPLFILVFEGWSYFVPMAVYVQVGFVPAVVDVVGAAAVAWIVVCDRNRALAERIA</sequence>
<dbReference type="RefSeq" id="WP_265590637.1">
    <property type="nucleotide sequence ID" value="NZ_BQKC01000001.1"/>
</dbReference>
<protein>
    <submittedName>
        <fullName evidence="2">Uncharacterized protein</fullName>
    </submittedName>
</protein>
<dbReference type="Proteomes" id="UP001055025">
    <property type="component" value="Unassembled WGS sequence"/>
</dbReference>
<feature type="transmembrane region" description="Helical" evidence="1">
    <location>
        <begin position="106"/>
        <end position="125"/>
    </location>
</feature>
<proteinExistence type="predicted"/>
<comment type="caution">
    <text evidence="2">The sequence shown here is derived from an EMBL/GenBank/DDBJ whole genome shotgun (WGS) entry which is preliminary data.</text>
</comment>
<reference evidence="2" key="1">
    <citation type="journal article" date="2022" name="Int. J. Syst. Evol. Microbiol.">
        <title>Granulimonas faecalis gen. nov., sp. nov., and Leptogranulimonas caecicola gen. nov., sp. nov., novel lactate-producing Atopobiaceae bacteria isolated from mouse intestines, and an emended description of the family Atopobiaceae.</title>
        <authorList>
            <person name="Morinaga K."/>
            <person name="Kusada H."/>
            <person name="Sakamoto S."/>
            <person name="Murakami T."/>
            <person name="Toyoda A."/>
            <person name="Mori H."/>
            <person name="Meng X.Y."/>
            <person name="Takashino M."/>
            <person name="Murotomi K."/>
            <person name="Tamaki H."/>
        </authorList>
    </citation>
    <scope>NUCLEOTIDE SEQUENCE</scope>
    <source>
        <strain evidence="2">OPF53</strain>
    </source>
</reference>
<feature type="transmembrane region" description="Helical" evidence="1">
    <location>
        <begin position="187"/>
        <end position="208"/>
    </location>
</feature>
<evidence type="ECO:0000313" key="2">
    <source>
        <dbReference type="EMBL" id="GJM54977.1"/>
    </source>
</evidence>
<evidence type="ECO:0000256" key="1">
    <source>
        <dbReference type="SAM" id="Phobius"/>
    </source>
</evidence>
<feature type="transmembrane region" description="Helical" evidence="1">
    <location>
        <begin position="214"/>
        <end position="237"/>
    </location>
</feature>
<evidence type="ECO:0000313" key="3">
    <source>
        <dbReference type="Proteomes" id="UP001055025"/>
    </source>
</evidence>
<accession>A0AAV5B1G3</accession>
<feature type="transmembrane region" description="Helical" evidence="1">
    <location>
        <begin position="75"/>
        <end position="94"/>
    </location>
</feature>
<gene>
    <name evidence="2" type="ORF">ATOP_06320</name>
</gene>
<feature type="transmembrane region" description="Helical" evidence="1">
    <location>
        <begin position="160"/>
        <end position="180"/>
    </location>
</feature>